<evidence type="ECO:0000313" key="5">
    <source>
        <dbReference type="EMBL" id="SFP20521.1"/>
    </source>
</evidence>
<dbReference type="OrthoDB" id="2378856at2"/>
<dbReference type="Gene3D" id="3.40.50.12780">
    <property type="entry name" value="N-terminal domain of ligase-like"/>
    <property type="match status" value="3"/>
</dbReference>
<dbReference type="CDD" id="cd19543">
    <property type="entry name" value="DCL_NRPS"/>
    <property type="match status" value="1"/>
</dbReference>
<keyword evidence="2" id="KW-0596">Phosphopantetheine</keyword>
<dbReference type="GO" id="GO:0043041">
    <property type="term" value="P:amino acid activation for nonribosomal peptide biosynthetic process"/>
    <property type="evidence" value="ECO:0007669"/>
    <property type="project" value="TreeGrafter"/>
</dbReference>
<dbReference type="InterPro" id="IPR010071">
    <property type="entry name" value="AA_adenyl_dom"/>
</dbReference>
<accession>A0A1I5NH25</accession>
<dbReference type="InterPro" id="IPR036736">
    <property type="entry name" value="ACP-like_sf"/>
</dbReference>
<dbReference type="PROSITE" id="PS50075">
    <property type="entry name" value="CARRIER"/>
    <property type="match status" value="3"/>
</dbReference>
<dbReference type="Pfam" id="PF00501">
    <property type="entry name" value="AMP-binding"/>
    <property type="match status" value="2"/>
</dbReference>
<dbReference type="NCBIfam" id="TIGR01733">
    <property type="entry name" value="AA-adenyl-dom"/>
    <property type="match status" value="2"/>
</dbReference>
<dbReference type="GO" id="GO:0003824">
    <property type="term" value="F:catalytic activity"/>
    <property type="evidence" value="ECO:0007669"/>
    <property type="project" value="InterPro"/>
</dbReference>
<dbReference type="InterPro" id="IPR001242">
    <property type="entry name" value="Condensation_dom"/>
</dbReference>
<dbReference type="InterPro" id="IPR000873">
    <property type="entry name" value="AMP-dep_synth/lig_dom"/>
</dbReference>
<feature type="domain" description="Carrier" evidence="4">
    <location>
        <begin position="2881"/>
        <end position="2955"/>
    </location>
</feature>
<dbReference type="InterPro" id="IPR042099">
    <property type="entry name" value="ANL_N_sf"/>
</dbReference>
<dbReference type="InterPro" id="IPR020806">
    <property type="entry name" value="PKS_PP-bd"/>
</dbReference>
<dbReference type="SUPFAM" id="SSF47336">
    <property type="entry name" value="ACP-like"/>
    <property type="match status" value="3"/>
</dbReference>
<dbReference type="GO" id="GO:0044550">
    <property type="term" value="P:secondary metabolite biosynthetic process"/>
    <property type="evidence" value="ECO:0007669"/>
    <property type="project" value="TreeGrafter"/>
</dbReference>
<dbReference type="InterPro" id="IPR029058">
    <property type="entry name" value="AB_hydrolase_fold"/>
</dbReference>
<dbReference type="CDD" id="cd05930">
    <property type="entry name" value="A_NRPS"/>
    <property type="match status" value="2"/>
</dbReference>
<evidence type="ECO:0000256" key="3">
    <source>
        <dbReference type="ARBA" id="ARBA00022553"/>
    </source>
</evidence>
<dbReference type="PROSITE" id="PS00012">
    <property type="entry name" value="PHOSPHOPANTETHEINE"/>
    <property type="match status" value="2"/>
</dbReference>
<dbReference type="InterPro" id="IPR020802">
    <property type="entry name" value="TesA-like"/>
</dbReference>
<dbReference type="Pfam" id="PF00668">
    <property type="entry name" value="Condensation"/>
    <property type="match status" value="3"/>
</dbReference>
<dbReference type="SUPFAM" id="SSF52777">
    <property type="entry name" value="CoA-dependent acyltransferases"/>
    <property type="match status" value="6"/>
</dbReference>
<dbReference type="PROSITE" id="PS00455">
    <property type="entry name" value="AMP_BINDING"/>
    <property type="match status" value="2"/>
</dbReference>
<protein>
    <submittedName>
        <fullName evidence="5">Amino acid adenylation domain-containing protein</fullName>
    </submittedName>
</protein>
<dbReference type="CDD" id="cd19540">
    <property type="entry name" value="LCL_NRPS-like"/>
    <property type="match status" value="1"/>
</dbReference>
<sequence>MTAVETSLPLSTAQTDVWFDEQLSGGGLAYAMADYLDISGDLDVAVFVEAFRLLTDEAECFRARFFEVEGEPRQVVEPLTELPVSFLDLSGEPDPEAAALAWMHEDLARPFSVSDFPLFRAALLTLGPRRRFWYLTTHHLVGDGFSAAICHRRMGELYTAVRTGKAPEGRPLPPFRDLLESELAYQSSTHLGRDREFWSSHFSTVPDLISLSGKEPAPARGFLRGTLALPAGAAAAAREAVAQAGVTLPTFLLAAMAAYTERLSGIQDLMLTVPVAARAGVRTRTIPGMMANYLPLKMQVTPAMTPQLLLKQASRELARTLKHQRYHVNQIRRDIGVRSDERRPFGGPFVNVLPADPGLRLGDCVTRVRNLSTGITNDLSITVLDEPGGGIELHLNGNPDLYDKSGVDTHLYRFAGFLDRFARADPEAPLAHIDVADAQEREELLAAGLGASGSVGAGVVERVRAQAPDAVAVVDAAGSVSYADLVGMASALSRRLPAGRVVGVLAGPGSGFISAVLGVLGAGGAYVPLDPTLPLARLRDLVADSGAACVVAAPEFRDVAAELPVAAVELDGTVDPELAPVAGADDDVAYVIFTSGSTGRPKGAMVSRLGMMNHLLAKVEDLGLGESDVVVQNAPLTFDVSVWQMLAPLVAGGQVRVVDRRVAADPETLFGLGMSVLEVVPSLLRAALDFWDAGGPPELAGLRWLVVTGEALPPDLCVRWFGYFPEIPLVNAYGPTECSDDVTHAVLSSVDDVRGLRTPIGLPVRNTRLYVLSDELRPVPAGAAGELYVGGLVVGRGYVGDPGKTGSVFVADPFGEPGARMYRTGDRVVRRSDGALEFIERRDFQVKIRGHRIELGEIEATLRELPEIADAVVVVRDDSGAKRLAAYLVGTEPVDIPSVRSELQQRLPDYLVPPAMVVLDAMPLTVHGKVDRDALPEPDFAAEAVGRSPRNAVEAILCDVLAEVLTVPKVYIDDNFFALGGDSVSSIQVVSRARKAGLVITPRDLLEARTPAAIAENAVPIGDDVAAEPAAALVELEPGELDELRAGPVEEVLPLAPLQQGMLFHAELDAEGVDFYAVQAIADLEGPLDTAAVRDACATLLTRHTALRGYFRRRRNGEPVQLVAESVELPWTEIDLTVLPEEDREAELRRLVEQDRLRRFDLAYPPLVRFTLIRVAAERYRFLWSAHHIATDGWSVPILIDELAQLYAGGARTALPEVPQMRDYLAWLSRQDEETGRKAWQDLLDGLPGPTRVAPDLPAAAALPATVELALSESDTAHLYAWAREHEVTVSTIVQACWAILVGRLAGQQDVVFGAVASGRPAELPGVETMVGMFVNTVPVRARLDPARPVRELLAGLGHQQASMVSYQHIGQAQLSGAIPDSGELFDTAVVFENVPAGDGGPLVKLGEDVRVVDAVTLDSRHYPLSLVVEPHASLAFRFDYLREAFGEDRVRELAQQFRALLDTVLDDPDRLLGRIDVVAEPAQTFLLGATGPVGTGVVERVRAQAPDAIAVVDDSGSVSYADLVGLASALSRRLPPGRVAGVLAGPGIGFVSAVLGVLGAGGAYVPLDPTVPLARLQGLVEDSGAACVIAAPEFRELAASLPVAVIELDQTVDTELAPVVGADDDVAYLIFTSGSTGRPKGAMVSRLGMVNHLLAKVEDLALKPSDILVQNAPLTFDVSVWQMLAPLLAGAQVRAVSRETAADPDALFGLGMSVLEVVPSLLRAALDFWDAGSPPDLTGLRWLVVTGEALPPDLCVRWFEYFPAIPMVNAYGPTECSDDVTHAVLSSVDDAQGLRVPIGLPVRNTRLYVLGDELRPVPPGAAGELYVGGLVVGRGYVGDPVKTGSVFVADPFGEPGTRMYRTGDRVVCRADGALEFVERRDFQVKIRGHRIELGEIEAGLLSQESVTDAVAVVQGSDAANRHLVGYVAGTARPEDLQAQLAELLPAYMVPSAIVVLDRLPLTAHGKVDRKALPAPENLTGPEKRGPRTPVEEQLTRLYAEVLGLPEAGIDDDFFERGGHSLLATALVSRIRSELNVELPLRDLFEARTVAALAGRLASAGQARAAFRKLDRPDPLPLSYAQQRMWFLNRLEGEHGGYTIPLAVRLSGELDRSALAAAVDDLTARHEILRTVFPDTDGVPFQRVLDAGESLRTAPMPEDLAAALAEEVARGFDLAVDLPLRSKLFGPGSNGDHVLLLVLHHIAGDAWSVDVLALDLATAYEARLSGDSPQWTELPVQYADYSVWQHCLLDDTKDGESARLLKHWREALDGIPGELALPVDLPRRSSGGYRGGTIEFELPSTVHQALARLAHDQGASLFMVVQAALATLLTRLGAGTDIPLGSLVAGRPDEAVHDLVGFFVNTLVLRTDTSGDPRFTELVARVRDADLTTYAHQDLPFELLLEATQPARSMSRQPLFGVLLSFYDVPPSEVSLGSLTARPEMLAPTHKKFKFDLTFQLGQHKGERGLEGTLEYNAEAFTAEAAQLLVDRLTLLLTAAAEDPGQPLSRIDLRTPAERATSAVPAAEVPDGLLVPGDIGLREQANRLARALQAQGAGPGQTVTVDLPPGRDRWAAIFAVLAVGAAWTPSGPSRRTVPADVSGFADTDLEVSLSGAELAYRGEAVFSRDALAATIAALLTELPLTASDRVLAPDTEFALPVVLAALHVGAVVTVAPAAEIAELASSVDPSVVVLTPSIAKMLALRPGTRVLNFGERFLDGALNCDGTAASGWLSLVNGRPFAHSRANVLDQSQQPVPRGGRGELYLAGASTGLPARTRLDGTVEVIREAQVRGFAIPLGQIESALHRQPSVAAAAVIAEDDALIAYVVPQWERGVDPLALREALAADLPDYLIPTAFAELDTIPVAPDGTLDRSALPAPAAQTSQDTSEAVELLRTAFAETLGIADVDAQTGFFELGGNSLQSVRLVALARRAGLRLTVADVLTHGSVERLAALAERAEPDLAGPPDPFAPVLPIRPTGTNPPLFCLHAGLGLSLPYLGLAAHLPDRPVYGLQSPGISGAEQFPDSVEQVAEDYLKHLRRIQPHGPYHLLGWSYGGLLAFELAVRLESEGETVGLLSILDSYPQDGTEAALSRHELLVDFLEHVGFHDTEDGAELTPADVIAVLRQGDSRLADIGEERMARVLAVMDNNAALAHRYRPARFTGAVELFVAAEGLTDAEVAERAGRWAPHVSGPVRAHRIECGHEYLMDPRPQAEIGAAVAGTLASNEESQ</sequence>
<dbReference type="SUPFAM" id="SSF53474">
    <property type="entry name" value="alpha/beta-Hydrolases"/>
    <property type="match status" value="1"/>
</dbReference>
<organism evidence="5 6">
    <name type="scientific">Amycolatopsis rubida</name>
    <dbReference type="NCBI Taxonomy" id="112413"/>
    <lineage>
        <taxon>Bacteria</taxon>
        <taxon>Bacillati</taxon>
        <taxon>Actinomycetota</taxon>
        <taxon>Actinomycetes</taxon>
        <taxon>Pseudonocardiales</taxon>
        <taxon>Pseudonocardiaceae</taxon>
        <taxon>Amycolatopsis</taxon>
    </lineage>
</organism>
<dbReference type="InterPro" id="IPR006162">
    <property type="entry name" value="Ppantetheine_attach_site"/>
</dbReference>
<dbReference type="InterPro" id="IPR023213">
    <property type="entry name" value="CAT-like_dom_sf"/>
</dbReference>
<dbReference type="GO" id="GO:0031177">
    <property type="term" value="F:phosphopantetheine binding"/>
    <property type="evidence" value="ECO:0007669"/>
    <property type="project" value="InterPro"/>
</dbReference>
<dbReference type="Gene3D" id="2.30.38.10">
    <property type="entry name" value="Luciferase, Domain 3"/>
    <property type="match status" value="1"/>
</dbReference>
<dbReference type="PANTHER" id="PTHR45527:SF1">
    <property type="entry name" value="FATTY ACID SYNTHASE"/>
    <property type="match status" value="1"/>
</dbReference>
<evidence type="ECO:0000313" key="6">
    <source>
        <dbReference type="Proteomes" id="UP000199137"/>
    </source>
</evidence>
<dbReference type="Gene3D" id="3.40.50.980">
    <property type="match status" value="2"/>
</dbReference>
<keyword evidence="3" id="KW-0597">Phosphoprotein</keyword>
<dbReference type="GO" id="GO:0005829">
    <property type="term" value="C:cytosol"/>
    <property type="evidence" value="ECO:0007669"/>
    <property type="project" value="TreeGrafter"/>
</dbReference>
<dbReference type="Pfam" id="PF13193">
    <property type="entry name" value="AMP-binding_C"/>
    <property type="match status" value="3"/>
</dbReference>
<dbReference type="InterPro" id="IPR020845">
    <property type="entry name" value="AMP-binding_CS"/>
</dbReference>
<reference evidence="5 6" key="1">
    <citation type="submission" date="2016-10" db="EMBL/GenBank/DDBJ databases">
        <authorList>
            <person name="de Groot N.N."/>
        </authorList>
    </citation>
    <scope>NUCLEOTIDE SEQUENCE [LARGE SCALE GENOMIC DNA]</scope>
    <source>
        <strain evidence="5 6">DSM 44637</strain>
    </source>
</reference>
<dbReference type="Pfam" id="PF00550">
    <property type="entry name" value="PP-binding"/>
    <property type="match status" value="3"/>
</dbReference>
<dbReference type="Proteomes" id="UP000199137">
    <property type="component" value="Unassembled WGS sequence"/>
</dbReference>
<evidence type="ECO:0000256" key="2">
    <source>
        <dbReference type="ARBA" id="ARBA00022450"/>
    </source>
</evidence>
<evidence type="ECO:0000259" key="4">
    <source>
        <dbReference type="PROSITE" id="PS50075"/>
    </source>
</evidence>
<dbReference type="FunFam" id="3.30.300.30:FF:000010">
    <property type="entry name" value="Enterobactin synthetase component F"/>
    <property type="match status" value="2"/>
</dbReference>
<dbReference type="Gene3D" id="3.30.559.30">
    <property type="entry name" value="Nonribosomal peptide synthetase, condensation domain"/>
    <property type="match status" value="3"/>
</dbReference>
<dbReference type="Gene3D" id="3.30.559.10">
    <property type="entry name" value="Chloramphenicol acetyltransferase-like domain"/>
    <property type="match status" value="3"/>
</dbReference>
<proteinExistence type="predicted"/>
<dbReference type="InterPro" id="IPR009081">
    <property type="entry name" value="PP-bd_ACP"/>
</dbReference>
<dbReference type="STRING" id="112413.SAMN05421854_104375"/>
<dbReference type="SMART" id="SM00823">
    <property type="entry name" value="PKS_PP"/>
    <property type="match status" value="3"/>
</dbReference>
<name>A0A1I5NH25_9PSEU</name>
<dbReference type="PANTHER" id="PTHR45527">
    <property type="entry name" value="NONRIBOSOMAL PEPTIDE SYNTHETASE"/>
    <property type="match status" value="1"/>
</dbReference>
<comment type="cofactor">
    <cofactor evidence="1">
        <name>pantetheine 4'-phosphate</name>
        <dbReference type="ChEBI" id="CHEBI:47942"/>
    </cofactor>
</comment>
<dbReference type="InterPro" id="IPR045851">
    <property type="entry name" value="AMP-bd_C_sf"/>
</dbReference>
<dbReference type="Gene3D" id="1.10.1200.10">
    <property type="entry name" value="ACP-like"/>
    <property type="match status" value="2"/>
</dbReference>
<dbReference type="Gene3D" id="3.30.300.30">
    <property type="match status" value="3"/>
</dbReference>
<dbReference type="Gene3D" id="3.40.50.1820">
    <property type="entry name" value="alpha/beta hydrolase"/>
    <property type="match status" value="1"/>
</dbReference>
<dbReference type="SMART" id="SM00824">
    <property type="entry name" value="PKS_TE"/>
    <property type="match status" value="1"/>
</dbReference>
<dbReference type="InterPro" id="IPR025110">
    <property type="entry name" value="AMP-bd_C"/>
</dbReference>
<dbReference type="FunFam" id="1.10.1200.10:FF:000016">
    <property type="entry name" value="Non-ribosomal peptide synthase"/>
    <property type="match status" value="1"/>
</dbReference>
<dbReference type="InterPro" id="IPR001031">
    <property type="entry name" value="Thioesterase"/>
</dbReference>
<evidence type="ECO:0000256" key="1">
    <source>
        <dbReference type="ARBA" id="ARBA00001957"/>
    </source>
</evidence>
<gene>
    <name evidence="5" type="ORF">SAMN05421854_104375</name>
</gene>
<dbReference type="GO" id="GO:0008610">
    <property type="term" value="P:lipid biosynthetic process"/>
    <property type="evidence" value="ECO:0007669"/>
    <property type="project" value="UniProtKB-ARBA"/>
</dbReference>
<feature type="domain" description="Carrier" evidence="4">
    <location>
        <begin position="948"/>
        <end position="1022"/>
    </location>
</feature>
<feature type="domain" description="Carrier" evidence="4">
    <location>
        <begin position="1986"/>
        <end position="2061"/>
    </location>
</feature>
<dbReference type="EMBL" id="FOWC01000004">
    <property type="protein sequence ID" value="SFP20521.1"/>
    <property type="molecule type" value="Genomic_DNA"/>
</dbReference>
<dbReference type="RefSeq" id="WP_093574088.1">
    <property type="nucleotide sequence ID" value="NZ_FOWC01000004.1"/>
</dbReference>
<dbReference type="GO" id="GO:0072330">
    <property type="term" value="P:monocarboxylic acid biosynthetic process"/>
    <property type="evidence" value="ECO:0007669"/>
    <property type="project" value="UniProtKB-ARBA"/>
</dbReference>
<dbReference type="Pfam" id="PF00975">
    <property type="entry name" value="Thioesterase"/>
    <property type="match status" value="1"/>
</dbReference>
<dbReference type="SUPFAM" id="SSF56801">
    <property type="entry name" value="Acetyl-CoA synthetase-like"/>
    <property type="match status" value="3"/>
</dbReference>